<accession>A0ABD5UFE0</accession>
<dbReference type="AlphaFoldDB" id="A0ABD5UFE0"/>
<keyword evidence="1" id="KW-0812">Transmembrane</keyword>
<dbReference type="Proteomes" id="UP001596333">
    <property type="component" value="Unassembled WGS sequence"/>
</dbReference>
<gene>
    <name evidence="2" type="ORF">ACFQEY_02805</name>
</gene>
<proteinExistence type="predicted"/>
<evidence type="ECO:0000256" key="1">
    <source>
        <dbReference type="SAM" id="Phobius"/>
    </source>
</evidence>
<feature type="transmembrane region" description="Helical" evidence="1">
    <location>
        <begin position="45"/>
        <end position="68"/>
    </location>
</feature>
<comment type="caution">
    <text evidence="2">The sequence shown here is derived from an EMBL/GenBank/DDBJ whole genome shotgun (WGS) entry which is preliminary data.</text>
</comment>
<organism evidence="2 3">
    <name type="scientific">Halorubrum trueperi</name>
    <dbReference type="NCBI Taxonomy" id="2004704"/>
    <lineage>
        <taxon>Archaea</taxon>
        <taxon>Methanobacteriati</taxon>
        <taxon>Methanobacteriota</taxon>
        <taxon>Stenosarchaea group</taxon>
        <taxon>Halobacteria</taxon>
        <taxon>Halobacteriales</taxon>
        <taxon>Haloferacaceae</taxon>
        <taxon>Halorubrum</taxon>
    </lineage>
</organism>
<feature type="transmembrane region" description="Helical" evidence="1">
    <location>
        <begin position="12"/>
        <end position="33"/>
    </location>
</feature>
<keyword evidence="1" id="KW-1133">Transmembrane helix</keyword>
<sequence>MDIGKIARGAGIVAAVATVLVLAAPYALVSGTGSGSGYPAQLAGYYASGTVGAAGIVLFALVSAVVIASIERGNLDPGSLAGVAVMLGVATTLSAAAWTLAIEPTTMFAEFRWLEWHGRAVVAVSAAIPVAAVVYARTLLE</sequence>
<evidence type="ECO:0000313" key="3">
    <source>
        <dbReference type="Proteomes" id="UP001596333"/>
    </source>
</evidence>
<dbReference type="Pfam" id="PF24416">
    <property type="entry name" value="DUF7548"/>
    <property type="match status" value="1"/>
</dbReference>
<dbReference type="InterPro" id="IPR055970">
    <property type="entry name" value="DUF7548"/>
</dbReference>
<protein>
    <submittedName>
        <fullName evidence="2">Uncharacterized protein</fullName>
    </submittedName>
</protein>
<feature type="transmembrane region" description="Helical" evidence="1">
    <location>
        <begin position="120"/>
        <end position="140"/>
    </location>
</feature>
<feature type="transmembrane region" description="Helical" evidence="1">
    <location>
        <begin position="80"/>
        <end position="100"/>
    </location>
</feature>
<dbReference type="EMBL" id="JBHSXI010000001">
    <property type="protein sequence ID" value="MFC6887988.1"/>
    <property type="molecule type" value="Genomic_DNA"/>
</dbReference>
<keyword evidence="1" id="KW-0472">Membrane</keyword>
<evidence type="ECO:0000313" key="2">
    <source>
        <dbReference type="EMBL" id="MFC6887988.1"/>
    </source>
</evidence>
<keyword evidence="3" id="KW-1185">Reference proteome</keyword>
<dbReference type="RefSeq" id="WP_379764574.1">
    <property type="nucleotide sequence ID" value="NZ_JBHSXI010000001.1"/>
</dbReference>
<reference evidence="2 3" key="1">
    <citation type="journal article" date="2019" name="Int. J. Syst. Evol. Microbiol.">
        <title>The Global Catalogue of Microorganisms (GCM) 10K type strain sequencing project: providing services to taxonomists for standard genome sequencing and annotation.</title>
        <authorList>
            <consortium name="The Broad Institute Genomics Platform"/>
            <consortium name="The Broad Institute Genome Sequencing Center for Infectious Disease"/>
            <person name="Wu L."/>
            <person name="Ma J."/>
        </authorList>
    </citation>
    <scope>NUCLEOTIDE SEQUENCE [LARGE SCALE GENOMIC DNA]</scope>
    <source>
        <strain evidence="2 3">Y73</strain>
    </source>
</reference>
<name>A0ABD5UFE0_9EURY</name>